<organism evidence="2 3">
    <name type="scientific">Rhizophagus irregularis</name>
    <dbReference type="NCBI Taxonomy" id="588596"/>
    <lineage>
        <taxon>Eukaryota</taxon>
        <taxon>Fungi</taxon>
        <taxon>Fungi incertae sedis</taxon>
        <taxon>Mucoromycota</taxon>
        <taxon>Glomeromycotina</taxon>
        <taxon>Glomeromycetes</taxon>
        <taxon>Glomerales</taxon>
        <taxon>Glomeraceae</taxon>
        <taxon>Rhizophagus</taxon>
    </lineage>
</organism>
<sequence>MENEGREGKGREGKRMREERERKKKGKGKERKKKERENKEREREGKRKRDINLVCFHFPYQIMVETSNQSRTSLQNNLFTPLKDLLAAKLDSAAELWSNVLLFCLRISLFIDRQLNYT</sequence>
<dbReference type="Proteomes" id="UP000233469">
    <property type="component" value="Unassembled WGS sequence"/>
</dbReference>
<reference evidence="2 3" key="2">
    <citation type="submission" date="2017-10" db="EMBL/GenBank/DDBJ databases">
        <title>Extensive intraspecific genome diversity in a model arbuscular mycorrhizal fungus.</title>
        <authorList>
            <person name="Chen E.C.H."/>
            <person name="Morin E."/>
            <person name="Baudet D."/>
            <person name="Noel J."/>
            <person name="Ndikumana S."/>
            <person name="Charron P."/>
            <person name="St-Onge C."/>
            <person name="Giorgi J."/>
            <person name="Grigoriev I.V."/>
            <person name="Roux C."/>
            <person name="Martin F.M."/>
            <person name="Corradi N."/>
        </authorList>
    </citation>
    <scope>NUCLEOTIDE SEQUENCE [LARGE SCALE GENOMIC DNA]</scope>
    <source>
        <strain evidence="2 3">C2</strain>
    </source>
</reference>
<reference evidence="2 3" key="1">
    <citation type="submission" date="2016-04" db="EMBL/GenBank/DDBJ databases">
        <title>Genome analyses suggest a sexual origin of heterokaryosis in a supposedly ancient asexual fungus.</title>
        <authorList>
            <person name="Ropars J."/>
            <person name="Sedzielewska K."/>
            <person name="Noel J."/>
            <person name="Charron P."/>
            <person name="Farinelli L."/>
            <person name="Marton T."/>
            <person name="Kruger M."/>
            <person name="Pelin A."/>
            <person name="Brachmann A."/>
            <person name="Corradi N."/>
        </authorList>
    </citation>
    <scope>NUCLEOTIDE SEQUENCE [LARGE SCALE GENOMIC DNA]</scope>
    <source>
        <strain evidence="2 3">C2</strain>
    </source>
</reference>
<proteinExistence type="predicted"/>
<dbReference type="AlphaFoldDB" id="A0A2N1MX19"/>
<protein>
    <submittedName>
        <fullName evidence="2">Uncharacterized protein</fullName>
    </submittedName>
</protein>
<name>A0A2N1MX19_9GLOM</name>
<evidence type="ECO:0000313" key="3">
    <source>
        <dbReference type="Proteomes" id="UP000233469"/>
    </source>
</evidence>
<feature type="compositionally biased region" description="Basic and acidic residues" evidence="1">
    <location>
        <begin position="1"/>
        <end position="21"/>
    </location>
</feature>
<evidence type="ECO:0000313" key="2">
    <source>
        <dbReference type="EMBL" id="PKK66166.1"/>
    </source>
</evidence>
<dbReference type="EMBL" id="LLXL01001134">
    <property type="protein sequence ID" value="PKK66166.1"/>
    <property type="molecule type" value="Genomic_DNA"/>
</dbReference>
<feature type="compositionally biased region" description="Basic residues" evidence="1">
    <location>
        <begin position="22"/>
        <end position="34"/>
    </location>
</feature>
<accession>A0A2N1MX19</accession>
<gene>
    <name evidence="2" type="ORF">RhiirC2_715040</name>
</gene>
<feature type="region of interest" description="Disordered" evidence="1">
    <location>
        <begin position="1"/>
        <end position="47"/>
    </location>
</feature>
<feature type="compositionally biased region" description="Basic and acidic residues" evidence="1">
    <location>
        <begin position="35"/>
        <end position="47"/>
    </location>
</feature>
<comment type="caution">
    <text evidence="2">The sequence shown here is derived from an EMBL/GenBank/DDBJ whole genome shotgun (WGS) entry which is preliminary data.</text>
</comment>
<evidence type="ECO:0000256" key="1">
    <source>
        <dbReference type="SAM" id="MobiDB-lite"/>
    </source>
</evidence>